<keyword evidence="4" id="KW-1185">Reference proteome</keyword>
<dbReference type="STRING" id="460.Lstg_1262"/>
<reference evidence="2 4" key="1">
    <citation type="submission" date="2015-11" db="EMBL/GenBank/DDBJ databases">
        <title>Genomic analysis of 38 Legionella species identifies large and diverse effector repertoires.</title>
        <authorList>
            <person name="Burstein D."/>
            <person name="Amaro F."/>
            <person name="Zusman T."/>
            <person name="Lifshitz Z."/>
            <person name="Cohen O."/>
            <person name="Gilbert J.A."/>
            <person name="Pupko T."/>
            <person name="Shuman H.A."/>
            <person name="Segal G."/>
        </authorList>
    </citation>
    <scope>NUCLEOTIDE SEQUENCE [LARGE SCALE GENOMIC DNA]</scope>
    <source>
        <strain evidence="2 4">SC-18-C9</strain>
    </source>
</reference>
<dbReference type="SMART" id="SM00248">
    <property type="entry name" value="ANK"/>
    <property type="match status" value="2"/>
</dbReference>
<evidence type="ECO:0000313" key="5">
    <source>
        <dbReference type="Proteomes" id="UP000255110"/>
    </source>
</evidence>
<evidence type="ECO:0000313" key="2">
    <source>
        <dbReference type="EMBL" id="KTD78527.1"/>
    </source>
</evidence>
<dbReference type="InterPro" id="IPR002110">
    <property type="entry name" value="Ankyrin_rpt"/>
</dbReference>
<dbReference type="SUPFAM" id="SSF48403">
    <property type="entry name" value="Ankyrin repeat"/>
    <property type="match status" value="1"/>
</dbReference>
<dbReference type="Proteomes" id="UP000255110">
    <property type="component" value="Unassembled WGS sequence"/>
</dbReference>
<evidence type="ECO:0000256" key="1">
    <source>
        <dbReference type="SAM" id="MobiDB-lite"/>
    </source>
</evidence>
<evidence type="ECO:0000313" key="4">
    <source>
        <dbReference type="Proteomes" id="UP000054820"/>
    </source>
</evidence>
<feature type="region of interest" description="Disordered" evidence="1">
    <location>
        <begin position="508"/>
        <end position="531"/>
    </location>
</feature>
<evidence type="ECO:0000313" key="3">
    <source>
        <dbReference type="EMBL" id="STY24115.1"/>
    </source>
</evidence>
<accession>A0A378LAQ1</accession>
<proteinExistence type="predicted"/>
<protein>
    <submittedName>
        <fullName evidence="3">Ankyrin repeats (3 copies)</fullName>
    </submittedName>
</protein>
<gene>
    <name evidence="2" type="ORF">Lstg_1262</name>
    <name evidence="3" type="ORF">NCTC11991_02731</name>
</gene>
<dbReference type="InterPro" id="IPR036770">
    <property type="entry name" value="Ankyrin_rpt-contain_sf"/>
</dbReference>
<organism evidence="3 5">
    <name type="scientific">Legionella steigerwaltii</name>
    <dbReference type="NCBI Taxonomy" id="460"/>
    <lineage>
        <taxon>Bacteria</taxon>
        <taxon>Pseudomonadati</taxon>
        <taxon>Pseudomonadota</taxon>
        <taxon>Gammaproteobacteria</taxon>
        <taxon>Legionellales</taxon>
        <taxon>Legionellaceae</taxon>
        <taxon>Legionella</taxon>
    </lineage>
</organism>
<dbReference type="Gene3D" id="1.25.40.20">
    <property type="entry name" value="Ankyrin repeat-containing domain"/>
    <property type="match status" value="1"/>
</dbReference>
<name>A0A378LAQ1_9GAMM</name>
<dbReference type="EMBL" id="UGOY01000001">
    <property type="protein sequence ID" value="STY24115.1"/>
    <property type="molecule type" value="Genomic_DNA"/>
</dbReference>
<sequence length="531" mass="60914">MPLDVNKEADVPVSDEEYKDWLIELMYEAKYHPDPGGMCFGIANMGMQAILAEEFNLFEERFLELIDIYDERDEIHKVIEILKEEAINPTKQLRDDPKKTLINTLKLEEKLRELRKTWTAHLLRVEKIDFSQLKEELNKKENEFLYPIFIEQELEQCKNELGKLKTELTNPESDYLAFFEGTEIYQRLWLHSYLLEKGKQIKQDTLLSAPLALSKKLEQSGGICRIGSFIGGYNSDELFQYFSTLKKELDGIKEPIVLILGSGDHAITVGYDPTKNEWLFVNGSRKPEHIPGDNLQKVAQNIMDVFAMGNQCSFVTNIYCNKSNEEEFKKRIVAWEKQPKFQEIHRIDAKKVKQSGSHLLLLAAMENDPIIVKKLIKEGMNPNLVADENGNTPFLIAVCCNHIEVMAELLACPKKITMSLNVQVDSLYKFAREAQIYEHSIDELVKKKIGREKTIDSTTVISFSLHELATALGYTEISNLLSQYEQKEPGKTNSDNFVFFKTEEYLSSSSMSSSKPSAEKKTALPNPFENH</sequence>
<dbReference type="AlphaFoldDB" id="A0A378LAQ1"/>
<reference evidence="3 5" key="2">
    <citation type="submission" date="2018-06" db="EMBL/GenBank/DDBJ databases">
        <authorList>
            <consortium name="Pathogen Informatics"/>
            <person name="Doyle S."/>
        </authorList>
    </citation>
    <scope>NUCLEOTIDE SEQUENCE [LARGE SCALE GENOMIC DNA]</scope>
    <source>
        <strain evidence="3 5">NCTC11991</strain>
    </source>
</reference>
<dbReference type="EMBL" id="LNYZ01000009">
    <property type="protein sequence ID" value="KTD78527.1"/>
    <property type="molecule type" value="Genomic_DNA"/>
</dbReference>
<dbReference type="Pfam" id="PF12796">
    <property type="entry name" value="Ank_2"/>
    <property type="match status" value="1"/>
</dbReference>
<dbReference type="Proteomes" id="UP000054820">
    <property type="component" value="Unassembled WGS sequence"/>
</dbReference>